<dbReference type="OrthoDB" id="621114at2"/>
<proteinExistence type="predicted"/>
<dbReference type="PROSITE" id="PS51257">
    <property type="entry name" value="PROKAR_LIPOPROTEIN"/>
    <property type="match status" value="1"/>
</dbReference>
<name>A0A1I1E4Z6_9SPHI</name>
<evidence type="ECO:0000259" key="3">
    <source>
        <dbReference type="Pfam" id="PF17166"/>
    </source>
</evidence>
<dbReference type="Pfam" id="PF17166">
    <property type="entry name" value="DUF5126"/>
    <property type="match status" value="1"/>
</dbReference>
<feature type="domain" description="DUF5000" evidence="2">
    <location>
        <begin position="251"/>
        <end position="391"/>
    </location>
</feature>
<evidence type="ECO:0000313" key="4">
    <source>
        <dbReference type="EMBL" id="SFB82309.1"/>
    </source>
</evidence>
<gene>
    <name evidence="4" type="ORF">SAMN05421747_101337</name>
</gene>
<sequence>MRKISLFAIALLFLAGCQERELAPLVTSDAKPGTVSNVGVENLPGGAKITYSLPGDPDLLYVVAEYAIRGGEGRRIAKSSVYKNHIVLEGFVSTEPQEVILYAVNRSENRSEPTSVTIQPLKAPIHTVFESLQVAQDFGGVNLHFVNEQRREYVLYTLIKDEDNEWKTYDRLYTSAAEWRHNVRGLPPEETEFAFLFSDKWLNRSDTLFQTLTPMFEIELDKGIWQHYPLNNDYFTPLYPAHPVQNLWSGRTSNYFFLQPYDGIELPLWVTIDLGQKAIFSRFRLNQPTHNNMENWMYTNGSPRKYEIWGSNDPSQDGSWDSWVKLAEFESIKPSGLPLGQLSNEDRAQSRAGEDSNFPQLSEAYRYIRFTVTETWGYTPIIRVSELTLWGQPTD</sequence>
<keyword evidence="5" id="KW-1185">Reference proteome</keyword>
<dbReference type="Pfam" id="PF16391">
    <property type="entry name" value="DUF5000"/>
    <property type="match status" value="1"/>
</dbReference>
<dbReference type="SUPFAM" id="SSF49785">
    <property type="entry name" value="Galactose-binding domain-like"/>
    <property type="match status" value="1"/>
</dbReference>
<dbReference type="STRING" id="623281.SAMN05421747_101337"/>
<dbReference type="AlphaFoldDB" id="A0A1I1E4Z6"/>
<dbReference type="InterPro" id="IPR032164">
    <property type="entry name" value="DUF5000"/>
</dbReference>
<dbReference type="Proteomes" id="UP000199577">
    <property type="component" value="Unassembled WGS sequence"/>
</dbReference>
<dbReference type="Gene3D" id="2.60.120.260">
    <property type="entry name" value="Galactose-binding domain-like"/>
    <property type="match status" value="1"/>
</dbReference>
<dbReference type="InterPro" id="IPR008979">
    <property type="entry name" value="Galactose-bd-like_sf"/>
</dbReference>
<dbReference type="InterPro" id="IPR032527">
    <property type="entry name" value="DUF4959"/>
</dbReference>
<dbReference type="Pfam" id="PF16323">
    <property type="entry name" value="DUF4959"/>
    <property type="match status" value="1"/>
</dbReference>
<feature type="domain" description="DUF4959" evidence="1">
    <location>
        <begin position="16"/>
        <end position="120"/>
    </location>
</feature>
<protein>
    <recommendedName>
        <fullName evidence="6">F5/8 type C domain-containing protein</fullName>
    </recommendedName>
</protein>
<accession>A0A1I1E4Z6</accession>
<dbReference type="RefSeq" id="WP_090970388.1">
    <property type="nucleotide sequence ID" value="NZ_FOLL01000001.1"/>
</dbReference>
<organism evidence="4 5">
    <name type="scientific">Parapedobacter composti</name>
    <dbReference type="NCBI Taxonomy" id="623281"/>
    <lineage>
        <taxon>Bacteria</taxon>
        <taxon>Pseudomonadati</taxon>
        <taxon>Bacteroidota</taxon>
        <taxon>Sphingobacteriia</taxon>
        <taxon>Sphingobacteriales</taxon>
        <taxon>Sphingobacteriaceae</taxon>
        <taxon>Parapedobacter</taxon>
    </lineage>
</organism>
<feature type="domain" description="DUF5126" evidence="3">
    <location>
        <begin position="121"/>
        <end position="222"/>
    </location>
</feature>
<dbReference type="InterPro" id="IPR033431">
    <property type="entry name" value="DUF5126"/>
</dbReference>
<evidence type="ECO:0008006" key="6">
    <source>
        <dbReference type="Google" id="ProtNLM"/>
    </source>
</evidence>
<reference evidence="4 5" key="1">
    <citation type="submission" date="2016-10" db="EMBL/GenBank/DDBJ databases">
        <authorList>
            <person name="de Groot N.N."/>
        </authorList>
    </citation>
    <scope>NUCLEOTIDE SEQUENCE [LARGE SCALE GENOMIC DNA]</scope>
    <source>
        <strain evidence="4 5">DSM 22900</strain>
    </source>
</reference>
<evidence type="ECO:0000259" key="1">
    <source>
        <dbReference type="Pfam" id="PF16323"/>
    </source>
</evidence>
<evidence type="ECO:0000259" key="2">
    <source>
        <dbReference type="Pfam" id="PF16391"/>
    </source>
</evidence>
<evidence type="ECO:0000313" key="5">
    <source>
        <dbReference type="Proteomes" id="UP000199577"/>
    </source>
</evidence>
<dbReference type="EMBL" id="FOLL01000001">
    <property type="protein sequence ID" value="SFB82309.1"/>
    <property type="molecule type" value="Genomic_DNA"/>
</dbReference>